<proteinExistence type="predicted"/>
<evidence type="ECO:0000313" key="1">
    <source>
        <dbReference type="EMBL" id="PIX29326.1"/>
    </source>
</evidence>
<feature type="non-terminal residue" evidence="1">
    <location>
        <position position="1"/>
    </location>
</feature>
<sequence>CEFVKEDHMAFTCIGRIVRLDKKFASIELEYRKTREDIPVTRDTPGFIELFAGEVGSQVKVEVVVVPAGRTSTKDNLVITEVIGIYYPPIRF</sequence>
<accession>A0A2H9N5Y0</accession>
<name>A0A2H9N5Y0_9BACT</name>
<reference evidence="2" key="1">
    <citation type="submission" date="2017-09" db="EMBL/GenBank/DDBJ databases">
        <title>Depth-based differentiation of microbial function through sediment-hosted aquifers and enrichment of novel symbionts in the deep terrestrial subsurface.</title>
        <authorList>
            <person name="Probst A.J."/>
            <person name="Ladd B."/>
            <person name="Jarett J.K."/>
            <person name="Geller-Mcgrath D.E."/>
            <person name="Sieber C.M.K."/>
            <person name="Emerson J.B."/>
            <person name="Anantharaman K."/>
            <person name="Thomas B.C."/>
            <person name="Malmstrom R."/>
            <person name="Stieglmeier M."/>
            <person name="Klingl A."/>
            <person name="Woyke T."/>
            <person name="Ryan C.M."/>
            <person name="Banfield J.F."/>
        </authorList>
    </citation>
    <scope>NUCLEOTIDE SEQUENCE [LARGE SCALE GENOMIC DNA]</scope>
</reference>
<organism evidence="1 2">
    <name type="scientific">Candidatus Brennerbacteria bacterium CG_4_8_14_3_um_filter_43_14</name>
    <dbReference type="NCBI Taxonomy" id="1974521"/>
    <lineage>
        <taxon>Bacteria</taxon>
        <taxon>Candidatus Brenneribacteriota</taxon>
    </lineage>
</organism>
<dbReference type="EMBL" id="PFIJ01000006">
    <property type="protein sequence ID" value="PIX29326.1"/>
    <property type="molecule type" value="Genomic_DNA"/>
</dbReference>
<dbReference type="AlphaFoldDB" id="A0A2H9N5Y0"/>
<dbReference type="Proteomes" id="UP000236842">
    <property type="component" value="Unassembled WGS sequence"/>
</dbReference>
<comment type="caution">
    <text evidence="1">The sequence shown here is derived from an EMBL/GenBank/DDBJ whole genome shotgun (WGS) entry which is preliminary data.</text>
</comment>
<protein>
    <submittedName>
        <fullName evidence="1">Uncharacterized protein</fullName>
    </submittedName>
</protein>
<evidence type="ECO:0000313" key="2">
    <source>
        <dbReference type="Proteomes" id="UP000236842"/>
    </source>
</evidence>
<gene>
    <name evidence="1" type="ORF">COZ64_00330</name>
</gene>